<reference evidence="4 5" key="1">
    <citation type="submission" date="2022-11" db="EMBL/GenBank/DDBJ databases">
        <title>Minimal conservation of predation-associated metabolite biosynthetic gene clusters underscores biosynthetic potential of Myxococcota including descriptions for ten novel species: Archangium lansinium sp. nov., Myxococcus landrumus sp. nov., Nannocystis bai.</title>
        <authorList>
            <person name="Ahearne A."/>
            <person name="Stevens C."/>
            <person name="Phillips K."/>
        </authorList>
    </citation>
    <scope>NUCLEOTIDE SEQUENCE [LARGE SCALE GENOMIC DNA]</scope>
    <source>
        <strain evidence="4 5">MIWBW</strain>
    </source>
</reference>
<feature type="region of interest" description="Disordered" evidence="1">
    <location>
        <begin position="182"/>
        <end position="202"/>
    </location>
</feature>
<sequence>MRALLLLALLSSNPPTPAEAQKLAAQRAWEDLYLAWSAVDPKGYSQPDRRTISASLNKGCEALASSDAVMAYSLGERAALFDETAPALRCLARTALTTDQRGTAEDALRRGLEHFPKDGHFGLELGRLLLEDKDPQGALAALGKVPPRSPEAAKAKALMQKARAASSEENAARAQARAIERRFTGETENTPQGSVEPASASTSLSYESGVSADGMRTRSNSRFVVKYFNNARDFGQRAEYEGRIVSTLDEAHAHTRQVLGEARESPVDVVLYTREEFRTHQGAALARMVAGLYSAGAIRINDAAELTQQTKATLVHEYVHALVDELVRAAEGGQHVPIWLNEGLAEYVEWRYLGSDKPPHGLATRMRAAAQAGQLPRLANMSGGALIQQRDPALAYGTSAVAVRELLNEGGPGRLLELIREVGRGTPFDEALRQRYGRGVPELDEAVQAALSRR</sequence>
<feature type="chain" id="PRO_5046312095" description="Peptidase MA-like domain-containing protein" evidence="2">
    <location>
        <begin position="21"/>
        <end position="454"/>
    </location>
</feature>
<dbReference type="RefSeq" id="WP_267539936.1">
    <property type="nucleotide sequence ID" value="NZ_JAPNKA010000001.1"/>
</dbReference>
<feature type="compositionally biased region" description="Polar residues" evidence="1">
    <location>
        <begin position="186"/>
        <end position="202"/>
    </location>
</feature>
<keyword evidence="5" id="KW-1185">Reference proteome</keyword>
<organism evidence="4 5">
    <name type="scientific">Archangium lansingense</name>
    <dbReference type="NCBI Taxonomy" id="2995310"/>
    <lineage>
        <taxon>Bacteria</taxon>
        <taxon>Pseudomonadati</taxon>
        <taxon>Myxococcota</taxon>
        <taxon>Myxococcia</taxon>
        <taxon>Myxococcales</taxon>
        <taxon>Cystobacterineae</taxon>
        <taxon>Archangiaceae</taxon>
        <taxon>Archangium</taxon>
    </lineage>
</organism>
<accession>A0ABT4AI19</accession>
<evidence type="ECO:0000256" key="1">
    <source>
        <dbReference type="SAM" id="MobiDB-lite"/>
    </source>
</evidence>
<dbReference type="Proteomes" id="UP001207654">
    <property type="component" value="Unassembled WGS sequence"/>
</dbReference>
<evidence type="ECO:0000256" key="2">
    <source>
        <dbReference type="SAM" id="SignalP"/>
    </source>
</evidence>
<name>A0ABT4AI19_9BACT</name>
<feature type="domain" description="Peptidase MA-like" evidence="3">
    <location>
        <begin position="259"/>
        <end position="451"/>
    </location>
</feature>
<dbReference type="EMBL" id="JAPNKA010000001">
    <property type="protein sequence ID" value="MCY1081333.1"/>
    <property type="molecule type" value="Genomic_DNA"/>
</dbReference>
<keyword evidence="2" id="KW-0732">Signal</keyword>
<proteinExistence type="predicted"/>
<dbReference type="InterPro" id="IPR039568">
    <property type="entry name" value="Peptidase_MA-like_dom"/>
</dbReference>
<evidence type="ECO:0000313" key="5">
    <source>
        <dbReference type="Proteomes" id="UP001207654"/>
    </source>
</evidence>
<dbReference type="SUPFAM" id="SSF48452">
    <property type="entry name" value="TPR-like"/>
    <property type="match status" value="1"/>
</dbReference>
<dbReference type="Gene3D" id="1.25.40.10">
    <property type="entry name" value="Tetratricopeptide repeat domain"/>
    <property type="match status" value="1"/>
</dbReference>
<evidence type="ECO:0000313" key="4">
    <source>
        <dbReference type="EMBL" id="MCY1081333.1"/>
    </source>
</evidence>
<gene>
    <name evidence="4" type="ORF">OV287_43455</name>
</gene>
<protein>
    <recommendedName>
        <fullName evidence="3">Peptidase MA-like domain-containing protein</fullName>
    </recommendedName>
</protein>
<dbReference type="Pfam" id="PF13485">
    <property type="entry name" value="Peptidase_MA_2"/>
    <property type="match status" value="1"/>
</dbReference>
<dbReference type="Pfam" id="PF14559">
    <property type="entry name" value="TPR_19"/>
    <property type="match status" value="1"/>
</dbReference>
<comment type="caution">
    <text evidence="4">The sequence shown here is derived from an EMBL/GenBank/DDBJ whole genome shotgun (WGS) entry which is preliminary data.</text>
</comment>
<dbReference type="InterPro" id="IPR011990">
    <property type="entry name" value="TPR-like_helical_dom_sf"/>
</dbReference>
<feature type="signal peptide" evidence="2">
    <location>
        <begin position="1"/>
        <end position="20"/>
    </location>
</feature>
<evidence type="ECO:0000259" key="3">
    <source>
        <dbReference type="Pfam" id="PF13485"/>
    </source>
</evidence>